<keyword evidence="3" id="KW-0596">Phosphopantetheine</keyword>
<dbReference type="PANTHER" id="PTHR45527">
    <property type="entry name" value="NONRIBOSOMAL PEPTIDE SYNTHETASE"/>
    <property type="match status" value="1"/>
</dbReference>
<evidence type="ECO:0000259" key="5">
    <source>
        <dbReference type="PROSITE" id="PS50075"/>
    </source>
</evidence>
<dbReference type="InterPro" id="IPR020845">
    <property type="entry name" value="AMP-binding_CS"/>
</dbReference>
<sequence>LCADRSIEMMIGLLGILKAGGAYVPLDPSYPSDRLSHMIEDSGVELVITQQHLIDSLPKGSVQSSYRTIVLNSGEVQQQLSHYVQENIDPALIGLTSKHLAYVIYTSGSTGRPKGVLQTHRMLVNLMQHQQLSGALVDPYRSLQLTSFGFDVAAQEIFTALTTGGSLHLEQADLRLDIPRLYDFINEQRIERLFVVPAVLSLLTDYITKNERALPHIKEVITAGEALILGVSLCEFFNRHTNCRLFNHYGPTETHVVTLCEVTDFQHVGSAASIGQLLGNTEGYVFSPEQQLVPFGVPGELYISGVGLARGYLKRLELTAEKFIAHPFSDDPEARLYRTGDLVRWLPDGNLAFLGRLDHQVKIRGFRIELGEIESQLLREPSVKEAVVLAREDRCGDKRLVAYVTAAETPEAFDEDVLIESLRQSLKTVLPDYMVPSAFVVLEQLPLTPNGKVDRKALPEPDLAQVSGAYEAPQSLTEARLAELWQTLLHLNSPVSRDAHFFELGGHSLLAMKLVAAINDTFSTNLLIKTIFSNSYLYQLAEQIDNHHSKENVWQPLVEMHSNDESMKSLPIVYTVPGAGGSSAAYQALAKALEPYAKVVVLEPKGIAGDQAPHKNWAEMLDEYTEEIQRYQPNGPYWLCGHSYGARVVFEIALRLETQNKEVNCILLDAELCGVMAEDMPEDTLSTEEKVLNVMQEFLDVTVTPFGSLSQEQAKAELIQLMTNAGLISQERGTRQVEAILDIYNIQEEISINYRAIQSIDGPLTLLYSKESFSQESLLKVHESHGKLSQKGFSCYPVEGTHVSMLRPQHVHSIASSVRDLIHANSIGAIME</sequence>
<evidence type="ECO:0000256" key="3">
    <source>
        <dbReference type="ARBA" id="ARBA00022450"/>
    </source>
</evidence>
<keyword evidence="4" id="KW-0597">Phosphoprotein</keyword>
<reference evidence="6 7" key="1">
    <citation type="journal article" date="2012" name="Int. J. Syst. Evol. Microbiol.">
        <title>Vibrio caribbeanicus sp. nov., isolated from the marine sponge Scleritoderma cyanea.</title>
        <authorList>
            <person name="Hoffmann M."/>
            <person name="Monday S.R."/>
            <person name="Allard M.W."/>
            <person name="Strain E.A."/>
            <person name="Whittaker P."/>
            <person name="Naum M."/>
            <person name="McCarthy P.J."/>
            <person name="Lopez J.V."/>
            <person name="Fischer M."/>
            <person name="Brown E.W."/>
        </authorList>
    </citation>
    <scope>NUCLEOTIDE SEQUENCE [LARGE SCALE GENOMIC DNA]</scope>
    <source>
        <strain evidence="6 7">ATCC BAA-2122</strain>
    </source>
</reference>
<dbReference type="InterPro" id="IPR010071">
    <property type="entry name" value="AA_adenyl_dom"/>
</dbReference>
<dbReference type="InterPro" id="IPR001031">
    <property type="entry name" value="Thioesterase"/>
</dbReference>
<dbReference type="Gene3D" id="1.10.1200.10">
    <property type="entry name" value="ACP-like"/>
    <property type="match status" value="1"/>
</dbReference>
<dbReference type="GO" id="GO:0005737">
    <property type="term" value="C:cytoplasm"/>
    <property type="evidence" value="ECO:0007669"/>
    <property type="project" value="TreeGrafter"/>
</dbReference>
<feature type="domain" description="Carrier" evidence="5">
    <location>
        <begin position="472"/>
        <end position="548"/>
    </location>
</feature>
<dbReference type="FunFam" id="2.30.38.10:FF:000001">
    <property type="entry name" value="Non-ribosomal peptide synthetase PvdI"/>
    <property type="match status" value="1"/>
</dbReference>
<dbReference type="InterPro" id="IPR036736">
    <property type="entry name" value="ACP-like_sf"/>
</dbReference>
<dbReference type="FunFam" id="3.40.50.980:FF:000001">
    <property type="entry name" value="Non-ribosomal peptide synthetase"/>
    <property type="match status" value="1"/>
</dbReference>
<accession>E3BF20</accession>
<dbReference type="EMBL" id="AEIU01000006">
    <property type="protein sequence ID" value="EFP98325.1"/>
    <property type="molecule type" value="Genomic_DNA"/>
</dbReference>
<evidence type="ECO:0000313" key="6">
    <source>
        <dbReference type="EMBL" id="EFP98325.1"/>
    </source>
</evidence>
<organism evidence="6 7">
    <name type="scientific">Vibrio caribbeanicus ATCC BAA-2122</name>
    <dbReference type="NCBI Taxonomy" id="796620"/>
    <lineage>
        <taxon>Bacteria</taxon>
        <taxon>Pseudomonadati</taxon>
        <taxon>Pseudomonadota</taxon>
        <taxon>Gammaproteobacteria</taxon>
        <taxon>Vibrionales</taxon>
        <taxon>Vibrionaceae</taxon>
        <taxon>Vibrio</taxon>
    </lineage>
</organism>
<dbReference type="Proteomes" id="UP000002943">
    <property type="component" value="Unassembled WGS sequence"/>
</dbReference>
<dbReference type="eggNOG" id="COG1020">
    <property type="taxonomic scope" value="Bacteria"/>
</dbReference>
<evidence type="ECO:0000256" key="1">
    <source>
        <dbReference type="ARBA" id="ARBA00001957"/>
    </source>
</evidence>
<evidence type="ECO:0000313" key="7">
    <source>
        <dbReference type="Proteomes" id="UP000002943"/>
    </source>
</evidence>
<comment type="cofactor">
    <cofactor evidence="1">
        <name>pantetheine 4'-phosphate</name>
        <dbReference type="ChEBI" id="CHEBI:47942"/>
    </cofactor>
</comment>
<dbReference type="GO" id="GO:0044550">
    <property type="term" value="P:secondary metabolite biosynthetic process"/>
    <property type="evidence" value="ECO:0007669"/>
    <property type="project" value="TreeGrafter"/>
</dbReference>
<comment type="caution">
    <text evidence="6">The sequence shown here is derived from an EMBL/GenBank/DDBJ whole genome shotgun (WGS) entry which is preliminary data.</text>
</comment>
<dbReference type="InterPro" id="IPR006162">
    <property type="entry name" value="Ppantetheine_attach_site"/>
</dbReference>
<dbReference type="AlphaFoldDB" id="E3BF20"/>
<dbReference type="SUPFAM" id="SSF56801">
    <property type="entry name" value="Acetyl-CoA synthetase-like"/>
    <property type="match status" value="1"/>
</dbReference>
<dbReference type="PROSITE" id="PS50075">
    <property type="entry name" value="CARRIER"/>
    <property type="match status" value="1"/>
</dbReference>
<dbReference type="GO" id="GO:0031177">
    <property type="term" value="F:phosphopantetheine binding"/>
    <property type="evidence" value="ECO:0007669"/>
    <property type="project" value="TreeGrafter"/>
</dbReference>
<dbReference type="FunFam" id="1.10.1200.10:FF:000005">
    <property type="entry name" value="Nonribosomal peptide synthetase 1"/>
    <property type="match status" value="1"/>
</dbReference>
<dbReference type="Gene3D" id="2.30.38.10">
    <property type="entry name" value="Luciferase, Domain 3"/>
    <property type="match status" value="1"/>
</dbReference>
<dbReference type="InterPro" id="IPR025110">
    <property type="entry name" value="AMP-bd_C"/>
</dbReference>
<dbReference type="SUPFAM" id="SSF53474">
    <property type="entry name" value="alpha/beta-Hydrolases"/>
    <property type="match status" value="1"/>
</dbReference>
<dbReference type="PANTHER" id="PTHR45527:SF1">
    <property type="entry name" value="FATTY ACID SYNTHASE"/>
    <property type="match status" value="1"/>
</dbReference>
<dbReference type="InterPro" id="IPR000873">
    <property type="entry name" value="AMP-dep_synth/lig_dom"/>
</dbReference>
<dbReference type="InterPro" id="IPR045851">
    <property type="entry name" value="AMP-bd_C_sf"/>
</dbReference>
<evidence type="ECO:0000256" key="2">
    <source>
        <dbReference type="ARBA" id="ARBA00006432"/>
    </source>
</evidence>
<dbReference type="Gene3D" id="3.40.50.980">
    <property type="match status" value="2"/>
</dbReference>
<proteinExistence type="inferred from homology"/>
<dbReference type="RefSeq" id="WP_009599475.1">
    <property type="nucleotide sequence ID" value="NZ_AEIU01000006.1"/>
</dbReference>
<dbReference type="SUPFAM" id="SSF47336">
    <property type="entry name" value="ACP-like"/>
    <property type="match status" value="1"/>
</dbReference>
<name>E3BF20_9VIBR</name>
<dbReference type="Pfam" id="PF00975">
    <property type="entry name" value="Thioesterase"/>
    <property type="match status" value="1"/>
</dbReference>
<dbReference type="PROSITE" id="PS00455">
    <property type="entry name" value="AMP_BINDING"/>
    <property type="match status" value="1"/>
</dbReference>
<keyword evidence="7" id="KW-1185">Reference proteome</keyword>
<dbReference type="FunFam" id="3.30.300.30:FF:000010">
    <property type="entry name" value="Enterobactin synthetase component F"/>
    <property type="match status" value="1"/>
</dbReference>
<dbReference type="OrthoDB" id="5817163at2"/>
<dbReference type="Gene3D" id="3.40.50.1820">
    <property type="entry name" value="alpha/beta hydrolase"/>
    <property type="match status" value="1"/>
</dbReference>
<dbReference type="Pfam" id="PF00550">
    <property type="entry name" value="PP-binding"/>
    <property type="match status" value="1"/>
</dbReference>
<comment type="similarity">
    <text evidence="2">Belongs to the ATP-dependent AMP-binding enzyme family.</text>
</comment>
<dbReference type="Gene3D" id="3.30.300.30">
    <property type="match status" value="1"/>
</dbReference>
<feature type="non-terminal residue" evidence="6">
    <location>
        <position position="1"/>
    </location>
</feature>
<gene>
    <name evidence="6" type="ORF">VIBC2010_11261</name>
</gene>
<protein>
    <submittedName>
        <fullName evidence="6">Amino acid adenylation</fullName>
    </submittedName>
</protein>
<dbReference type="NCBIfam" id="TIGR01733">
    <property type="entry name" value="AA-adenyl-dom"/>
    <property type="match status" value="1"/>
</dbReference>
<evidence type="ECO:0000256" key="4">
    <source>
        <dbReference type="ARBA" id="ARBA00022553"/>
    </source>
</evidence>
<dbReference type="Pfam" id="PF00501">
    <property type="entry name" value="AMP-binding"/>
    <property type="match status" value="1"/>
</dbReference>
<dbReference type="STRING" id="796620.VIBC2010_11261"/>
<dbReference type="InterPro" id="IPR009081">
    <property type="entry name" value="PP-bd_ACP"/>
</dbReference>
<dbReference type="GO" id="GO:0043041">
    <property type="term" value="P:amino acid activation for nonribosomal peptide biosynthetic process"/>
    <property type="evidence" value="ECO:0007669"/>
    <property type="project" value="TreeGrafter"/>
</dbReference>
<dbReference type="Pfam" id="PF13193">
    <property type="entry name" value="AMP-binding_C"/>
    <property type="match status" value="1"/>
</dbReference>
<dbReference type="InterPro" id="IPR029058">
    <property type="entry name" value="AB_hydrolase_fold"/>
</dbReference>
<dbReference type="PROSITE" id="PS00012">
    <property type="entry name" value="PHOSPHOPANTETHEINE"/>
    <property type="match status" value="1"/>
</dbReference>